<gene>
    <name evidence="1" type="ORF">O3M35_007818</name>
</gene>
<proteinExistence type="predicted"/>
<keyword evidence="2" id="KW-1185">Reference proteome</keyword>
<sequence length="160" mass="18287">MEIMNSLLINYNNIMDQVDGLEAFQPMFAPITKVVKECNNNFLLNNLSRLVPLALAFLTGIVYCKLRRHWHEKPKCQDKCHFLIGELINDSIISIVNEMDELAENFGESRDSLTDVLNTDRDPFDACLMTWLLEENLTNSVMSIAEILQPAEFVTPISVH</sequence>
<evidence type="ECO:0000313" key="2">
    <source>
        <dbReference type="Proteomes" id="UP001461498"/>
    </source>
</evidence>
<dbReference type="Proteomes" id="UP001461498">
    <property type="component" value="Unassembled WGS sequence"/>
</dbReference>
<name>A0AAW1DBI8_9HEMI</name>
<reference evidence="1 2" key="1">
    <citation type="submission" date="2022-12" db="EMBL/GenBank/DDBJ databases">
        <title>Chromosome-level genome assembly of true bugs.</title>
        <authorList>
            <person name="Ma L."/>
            <person name="Li H."/>
        </authorList>
    </citation>
    <scope>NUCLEOTIDE SEQUENCE [LARGE SCALE GENOMIC DNA]</scope>
    <source>
        <strain evidence="1">Lab_2022b</strain>
    </source>
</reference>
<evidence type="ECO:0000313" key="1">
    <source>
        <dbReference type="EMBL" id="KAK9508076.1"/>
    </source>
</evidence>
<dbReference type="EMBL" id="JAPXFL010000004">
    <property type="protein sequence ID" value="KAK9508076.1"/>
    <property type="molecule type" value="Genomic_DNA"/>
</dbReference>
<protein>
    <submittedName>
        <fullName evidence="1">Uncharacterized protein</fullName>
    </submittedName>
</protein>
<comment type="caution">
    <text evidence="1">The sequence shown here is derived from an EMBL/GenBank/DDBJ whole genome shotgun (WGS) entry which is preliminary data.</text>
</comment>
<accession>A0AAW1DBI8</accession>
<organism evidence="1 2">
    <name type="scientific">Rhynocoris fuscipes</name>
    <dbReference type="NCBI Taxonomy" id="488301"/>
    <lineage>
        <taxon>Eukaryota</taxon>
        <taxon>Metazoa</taxon>
        <taxon>Ecdysozoa</taxon>
        <taxon>Arthropoda</taxon>
        <taxon>Hexapoda</taxon>
        <taxon>Insecta</taxon>
        <taxon>Pterygota</taxon>
        <taxon>Neoptera</taxon>
        <taxon>Paraneoptera</taxon>
        <taxon>Hemiptera</taxon>
        <taxon>Heteroptera</taxon>
        <taxon>Panheteroptera</taxon>
        <taxon>Cimicomorpha</taxon>
        <taxon>Reduviidae</taxon>
        <taxon>Harpactorinae</taxon>
        <taxon>Harpactorini</taxon>
        <taxon>Rhynocoris</taxon>
    </lineage>
</organism>
<dbReference type="AlphaFoldDB" id="A0AAW1DBI8"/>